<dbReference type="NCBIfam" id="TIGR02232">
    <property type="entry name" value="myxo_disulf_rpt"/>
    <property type="match status" value="3"/>
</dbReference>
<feature type="transmembrane region" description="Helical" evidence="4">
    <location>
        <begin position="2442"/>
        <end position="2463"/>
    </location>
</feature>
<evidence type="ECO:0000256" key="4">
    <source>
        <dbReference type="SAM" id="Phobius"/>
    </source>
</evidence>
<dbReference type="InterPro" id="IPR002895">
    <property type="entry name" value="Paramecium_SA"/>
</dbReference>
<feature type="transmembrane region" description="Helical" evidence="4">
    <location>
        <begin position="2209"/>
        <end position="2226"/>
    </location>
</feature>
<feature type="chain" id="PRO_5035796848" evidence="5">
    <location>
        <begin position="19"/>
        <end position="2496"/>
    </location>
</feature>
<accession>A0A8S1YMC3</accession>
<dbReference type="InterPro" id="IPR011936">
    <property type="entry name" value="Myxo_disulph_rpt"/>
</dbReference>
<comment type="caution">
    <text evidence="6">The sequence shown here is derived from an EMBL/GenBank/DDBJ whole genome shotgun (WGS) entry which is preliminary data.</text>
</comment>
<sequence length="2496" mass="285503">MIILNLYNLIWIFLVIECQEISKKCVCGHVRDQIQCQNSGFCIWENGVCVLSSAQTYIQENLEQITCKNFAEEDCRLEKQCGFYMGHCVNFVNCLVFNKDECQKSSYRCVSDGAMCVEMLECNNYKTEVGCANQNQDGKYCFWVQEKEKKCRDVISCVELPKYLLSHIMCKQALDGCTVNEQGYGCMGQKDQCTQYQNDYQCFESKQKSQNCFWDSKNSKCVEKMCENLPFTQDYECKSQISQCTTNGIHCVQRKQCSDAENKYGCVTDAQGNKCEYHKNQCKIKSCETASDSLQNYQQCQDYDNKLDCVTSENGGCKQRPQTCEGYANQIDCYSIEIQDCVWYNNKCEKRACNHAPIHYSQTDCKVGGGCQETPEFCEDILQEEFCEFNYIKQRCLWINGVCTQFECNKLKLPTYNNHKLCSNISSSCTFNVATFGCTDYICENIQEIDFCKIDSAGTVCAINQGCIEKKCKTAPPNYGSNSQCEEWLPQCTVNVQQFQNSKILIGCVDKKEECQFALEEQCKTTISGMQCKWNKADKICIPQICTDANPKEYLTNKDCNSFKVLEGTCIIGSSGFGCHLWSNSCNELISQQQCELNLQDGTKCFWTGTICKLMECSDASIINYINNIECNTWLDYCIFNPILGGCMKRPSSVDCTSSPNDNMYDTHIECQAWNPKCTVISSFNPEGCELKKNNCSEYIRQRNCKTNLAGQQCYWDEFDQKCMGENDDSDCSKNIYGDLSHQNCENFLQKCTVSNITNRTCVQLSIYCDYKLEQQCVITKYQQPCKWDARNRICKDVLCSDNMTAKTEAECLNFRKFSQCQLKIQSNGTYGPGCEFRPLQCEQVTNPTICKLTLTYYNSKCYYFNFRCQYVPSEYCEVIQDSKTNELCQLYNPNCVLQSSGQGCYSISSCFDLSGNVCKSAIMKYNYKCQYYDYCRLDSQCSDKYISYSNCDYKKTGIGQLCYLQRSCQYYYYYYKYYSRCSDYCSLITEPKYLSFQSSTSVSDRGKQCQDYSSNYIYDTSCYCCKIMSYCSQQKGGQQLCNSSTTISNQRCGYNFQANACENRKCEHLTYVNYPVLTDQICFDWKYDCILDATGCITQTGNCELIKLIYQCYQYNCYWQAGKCVTNVDCQINTTAVTTRECLLVNANYCKFNYTKGLGCSFFDCTHIKKDTICTSSNLIDGQNCQWVNGKCSSLTCLDYTLQSECESSYASNGYAITKCFWCSINSKCSNNKYCNSISMVSPKSHQNCNDVDSSTTIHFISSEICIIKKSLCSEYTYEDACFSTINGVDCYWNVSVCQNACQAITPTPATNLDCFNWNSNCMLNDLSCQLLNCSLLLGQSECHIYTSKCFWNGSHCITIGACSLYSTNALCLNKSNLDGIPCFWHSTSCLEKTCSNIPTTPSSNADCYNWLTNCQFNTNTGQCVEDCTTADTSYITHTLCESYYFNKSCTVKLDIIQCVDLPISCELAKEVQCYQDRYGHQCYYSISNQKCLILSCLNLDAEYTSHSKCNQRFDQCTVNNTLDGCQKLSNCDNYSIQEQCYFDFNKKECQWIQSQNKCTIKDCSSAQLKIYTAYSCRQYFGDSCSVNKKLDGCETGQFFCMDYNYEQCISEGQINQNGVDCFWNEEKTICQERTCANGPSNALSHSDCIIFLSTCQKGGCRRKGCYDFNYAIDSACASIFEDKRCVTNGVRCGQRKDCEDVTIIDGCTFDINLNECIWIDEKCYTKTCETAQVAIITSEECNSYLPYCTVKQGGGCTNKKSCKDYEFQEACKTDGENFDCIWDINISKCFPDQCINFCGDGIVTGQEEQCDDGNYFPYDGCYKCQVQCPQGCNMCNGMQCQECNKDGWYLLEGVCTSKCGDGFAVGNEQCDDGNNIQFDGCYQCSYQCDEMCLDCFQGQCILCQEGYVEDGHQCHNICGDGYLVQKQEQCDDGNLQSSDGCNEICMVEKDWICSTENNISSCSYAIQPKITLSKLTKTDTSYQEFKLSFSEPVCLNEKGINEEQFLQLIFIQIINGNDNEYDVEIKSMISITTELADVAYKIIINFKTTVRNPVLKVTVNNDNIVNSQGNSLLSKESKLEFRSPQKLSADQMLLISRTSMLSKIVLYSILVISGISFLFGNLEILWNLLDLLQQLSYMKYHNVEFPQNLEGYFEVFSIGSFTPIFDQIQIDQNLQGFFNFQTPIILAKWKFGYYQVNCYFLQNFETLLIMLMLGFTYFILSYLFQKFLSFIKYYNWASVHQNAFFYKVTKFTFFIQRVARKYYQYFIYSGLIRIFTSNFYELTYASILQLVNFNFETSLNTIIFYLALITLICNVVLPCSIFLYLSQKKAVSKKLSVLVEGIKNQKNQRSKQYFTIVLIKKTLFIVNLVVMQGLVEAQCLITAFISGVFFCYCCIYKPFKNNFENIKIILTELLIMLNVSIFSLYEILKLKQDKESAENVGWINIIGFTLILLSTLAIDIYQSYLQHAQSIITGVKNCLKRNKNKIQNSRILFF</sequence>
<reference evidence="6" key="1">
    <citation type="submission" date="2021-01" db="EMBL/GenBank/DDBJ databases">
        <authorList>
            <consortium name="Genoscope - CEA"/>
            <person name="William W."/>
        </authorList>
    </citation>
    <scope>NUCLEOTIDE SEQUENCE</scope>
</reference>
<evidence type="ECO:0000256" key="1">
    <source>
        <dbReference type="ARBA" id="ARBA00022729"/>
    </source>
</evidence>
<name>A0A8S1YMC3_PAROT</name>
<dbReference type="Pfam" id="PF01508">
    <property type="entry name" value="Paramecium_SA"/>
    <property type="match status" value="14"/>
</dbReference>
<protein>
    <submittedName>
        <fullName evidence="6">Uncharacterized protein</fullName>
    </submittedName>
</protein>
<keyword evidence="7" id="KW-1185">Reference proteome</keyword>
<keyword evidence="4" id="KW-0812">Transmembrane</keyword>
<keyword evidence="1 5" id="KW-0732">Signal</keyword>
<feature type="transmembrane region" description="Helical" evidence="4">
    <location>
        <begin position="2382"/>
        <end position="2398"/>
    </location>
</feature>
<keyword evidence="4" id="KW-0472">Membrane</keyword>
<evidence type="ECO:0000313" key="6">
    <source>
        <dbReference type="EMBL" id="CAD8214913.1"/>
    </source>
</evidence>
<keyword evidence="3" id="KW-1015">Disulfide bond</keyword>
<dbReference type="OMA" id="WINIIGF"/>
<organism evidence="6 7">
    <name type="scientific">Paramecium octaurelia</name>
    <dbReference type="NCBI Taxonomy" id="43137"/>
    <lineage>
        <taxon>Eukaryota</taxon>
        <taxon>Sar</taxon>
        <taxon>Alveolata</taxon>
        <taxon>Ciliophora</taxon>
        <taxon>Intramacronucleata</taxon>
        <taxon>Oligohymenophorea</taxon>
        <taxon>Peniculida</taxon>
        <taxon>Parameciidae</taxon>
        <taxon>Paramecium</taxon>
    </lineage>
</organism>
<evidence type="ECO:0000256" key="2">
    <source>
        <dbReference type="ARBA" id="ARBA00022737"/>
    </source>
</evidence>
<feature type="signal peptide" evidence="5">
    <location>
        <begin position="1"/>
        <end position="18"/>
    </location>
</feature>
<dbReference type="PANTHER" id="PTHR38934:SF6">
    <property type="entry name" value="CHROMOSOME UNDETERMINED SCAFFOLD_176, WHOLE GENOME SHOTGUN SEQUENCE"/>
    <property type="match status" value="1"/>
</dbReference>
<proteinExistence type="predicted"/>
<keyword evidence="2" id="KW-0677">Repeat</keyword>
<gene>
    <name evidence="6" type="ORF">POCTA_138.1.T1940017</name>
</gene>
<feature type="transmembrane region" description="Helical" evidence="4">
    <location>
        <begin position="2304"/>
        <end position="2327"/>
    </location>
</feature>
<dbReference type="SMART" id="SM00639">
    <property type="entry name" value="PSA"/>
    <property type="match status" value="19"/>
</dbReference>
<evidence type="ECO:0000256" key="3">
    <source>
        <dbReference type="ARBA" id="ARBA00023157"/>
    </source>
</evidence>
<evidence type="ECO:0000313" key="7">
    <source>
        <dbReference type="Proteomes" id="UP000683925"/>
    </source>
</evidence>
<dbReference type="OrthoDB" id="28293at2759"/>
<evidence type="ECO:0000256" key="5">
    <source>
        <dbReference type="SAM" id="SignalP"/>
    </source>
</evidence>
<dbReference type="PANTHER" id="PTHR38934">
    <property type="entry name" value="HYPHALLY REGULATED CELL WALL PROTEIN 1"/>
    <property type="match status" value="1"/>
</dbReference>
<feature type="transmembrane region" description="Helical" evidence="4">
    <location>
        <begin position="2355"/>
        <end position="2376"/>
    </location>
</feature>
<dbReference type="Proteomes" id="UP000683925">
    <property type="component" value="Unassembled WGS sequence"/>
</dbReference>
<feature type="transmembrane region" description="Helical" evidence="4">
    <location>
        <begin position="2410"/>
        <end position="2430"/>
    </location>
</feature>
<dbReference type="EMBL" id="CAJJDP010000198">
    <property type="protein sequence ID" value="CAD8214913.1"/>
    <property type="molecule type" value="Genomic_DNA"/>
</dbReference>
<keyword evidence="4" id="KW-1133">Transmembrane helix</keyword>